<name>A0A660CGA1_9PSEU</name>
<evidence type="ECO:0000256" key="3">
    <source>
        <dbReference type="ARBA" id="ARBA00023012"/>
    </source>
</evidence>
<keyword evidence="3" id="KW-0902">Two-component regulatory system</keyword>
<evidence type="ECO:0000256" key="4">
    <source>
        <dbReference type="SAM" id="Phobius"/>
    </source>
</evidence>
<dbReference type="CDD" id="cd16917">
    <property type="entry name" value="HATPase_UhpB-NarQ-NarX-like"/>
    <property type="match status" value="1"/>
</dbReference>
<protein>
    <submittedName>
        <fullName evidence="5">Signal transduction histidine kinase</fullName>
    </submittedName>
</protein>
<feature type="transmembrane region" description="Helical" evidence="4">
    <location>
        <begin position="53"/>
        <end position="71"/>
    </location>
</feature>
<keyword evidence="6" id="KW-1185">Reference proteome</keyword>
<dbReference type="PANTHER" id="PTHR24421:SF61">
    <property type="entry name" value="OXYGEN SENSOR HISTIDINE KINASE NREB"/>
    <property type="match status" value="1"/>
</dbReference>
<keyword evidence="1" id="KW-0808">Transferase</keyword>
<reference evidence="5 6" key="1">
    <citation type="submission" date="2019-07" db="EMBL/GenBank/DDBJ databases">
        <title>R&amp;d 2014.</title>
        <authorList>
            <person name="Klenk H.-P."/>
        </authorList>
    </citation>
    <scope>NUCLEOTIDE SEQUENCE [LARGE SCALE GENOMIC DNA]</scope>
    <source>
        <strain evidence="5 6">DSM 43194</strain>
    </source>
</reference>
<evidence type="ECO:0000313" key="5">
    <source>
        <dbReference type="EMBL" id="TWH20887.1"/>
    </source>
</evidence>
<feature type="transmembrane region" description="Helical" evidence="4">
    <location>
        <begin position="127"/>
        <end position="147"/>
    </location>
</feature>
<feature type="transmembrane region" description="Helical" evidence="4">
    <location>
        <begin position="29"/>
        <end position="47"/>
    </location>
</feature>
<dbReference type="OrthoDB" id="5125370at2"/>
<feature type="transmembrane region" description="Helical" evidence="4">
    <location>
        <begin position="159"/>
        <end position="177"/>
    </location>
</feature>
<dbReference type="EMBL" id="VLJV01000001">
    <property type="protein sequence ID" value="TWH20887.1"/>
    <property type="molecule type" value="Genomic_DNA"/>
</dbReference>
<dbReference type="InterPro" id="IPR050482">
    <property type="entry name" value="Sensor_HK_TwoCompSys"/>
</dbReference>
<keyword evidence="4" id="KW-1133">Transmembrane helix</keyword>
<evidence type="ECO:0000256" key="2">
    <source>
        <dbReference type="ARBA" id="ARBA00022777"/>
    </source>
</evidence>
<keyword evidence="2 5" id="KW-0418">Kinase</keyword>
<proteinExistence type="predicted"/>
<organism evidence="5 6">
    <name type="scientific">Prauserella rugosa</name>
    <dbReference type="NCBI Taxonomy" id="43354"/>
    <lineage>
        <taxon>Bacteria</taxon>
        <taxon>Bacillati</taxon>
        <taxon>Actinomycetota</taxon>
        <taxon>Actinomycetes</taxon>
        <taxon>Pseudonocardiales</taxon>
        <taxon>Pseudonocardiaceae</taxon>
        <taxon>Prauserella</taxon>
    </lineage>
</organism>
<comment type="caution">
    <text evidence="5">The sequence shown here is derived from an EMBL/GenBank/DDBJ whole genome shotgun (WGS) entry which is preliminary data.</text>
</comment>
<dbReference type="SUPFAM" id="SSF55874">
    <property type="entry name" value="ATPase domain of HSP90 chaperone/DNA topoisomerase II/histidine kinase"/>
    <property type="match status" value="1"/>
</dbReference>
<dbReference type="PANTHER" id="PTHR24421">
    <property type="entry name" value="NITRATE/NITRITE SENSOR PROTEIN NARX-RELATED"/>
    <property type="match status" value="1"/>
</dbReference>
<keyword evidence="4" id="KW-0812">Transmembrane</keyword>
<gene>
    <name evidence="5" type="ORF">JD82_02738</name>
</gene>
<sequence length="378" mass="39802">MRGDGLGQAHQPGPCERHLLAAFRRGASLLRAAIIGVCGTFGLIATHGHAGEVLVPLIAAATAVPLVQAWHRDRAPRTFVAADVLVAVGLGLAELTQPYEQVAGGWVLAAVSITAAACRFERPDRPLASVGIAAAAITSYLAAAVIAEGSAPMPETVHLMAQTVLAWVAMSLLRRAARLCDALIDHVAQRRATAAAAKARHAADRAHLAMLHDTASTTFLMVSTESGDEFPWLRAQAARDLDLLAPQTAASDHDVDLATLLRSLRGQHGLQVDVVAPDRLVLPARPALAILHGAREGLTNVRRHSGDTRPRLSAREQDGTVLVELVDRGCGFDPATVPAHRQGLSSSIRARAADAGLRAEVRSAIGAGTSVTWTWSRD</sequence>
<dbReference type="AlphaFoldDB" id="A0A660CGA1"/>
<keyword evidence="4" id="KW-0472">Membrane</keyword>
<dbReference type="Proteomes" id="UP000317303">
    <property type="component" value="Unassembled WGS sequence"/>
</dbReference>
<dbReference type="InterPro" id="IPR036890">
    <property type="entry name" value="HATPase_C_sf"/>
</dbReference>
<dbReference type="GO" id="GO:0016301">
    <property type="term" value="F:kinase activity"/>
    <property type="evidence" value="ECO:0007669"/>
    <property type="project" value="UniProtKB-KW"/>
</dbReference>
<dbReference type="GO" id="GO:0000160">
    <property type="term" value="P:phosphorelay signal transduction system"/>
    <property type="evidence" value="ECO:0007669"/>
    <property type="project" value="UniProtKB-KW"/>
</dbReference>
<evidence type="ECO:0000256" key="1">
    <source>
        <dbReference type="ARBA" id="ARBA00022679"/>
    </source>
</evidence>
<evidence type="ECO:0000313" key="6">
    <source>
        <dbReference type="Proteomes" id="UP000317303"/>
    </source>
</evidence>
<dbReference type="RefSeq" id="WP_051757593.1">
    <property type="nucleotide sequence ID" value="NZ_JOIJ01000005.1"/>
</dbReference>
<dbReference type="Gene3D" id="3.30.565.10">
    <property type="entry name" value="Histidine kinase-like ATPase, C-terminal domain"/>
    <property type="match status" value="1"/>
</dbReference>
<accession>A0A660CGA1</accession>